<evidence type="ECO:0000313" key="3">
    <source>
        <dbReference type="EMBL" id="KAF2822049.1"/>
    </source>
</evidence>
<dbReference type="PANTHER" id="PTHR38790:SF9">
    <property type="entry name" value="F-BOX DOMAIN-CONTAINING PROTEIN"/>
    <property type="match status" value="1"/>
</dbReference>
<evidence type="ECO:0000313" key="4">
    <source>
        <dbReference type="Proteomes" id="UP000799424"/>
    </source>
</evidence>
<organism evidence="3 4">
    <name type="scientific">Ophiobolus disseminans</name>
    <dbReference type="NCBI Taxonomy" id="1469910"/>
    <lineage>
        <taxon>Eukaryota</taxon>
        <taxon>Fungi</taxon>
        <taxon>Dikarya</taxon>
        <taxon>Ascomycota</taxon>
        <taxon>Pezizomycotina</taxon>
        <taxon>Dothideomycetes</taxon>
        <taxon>Pleosporomycetidae</taxon>
        <taxon>Pleosporales</taxon>
        <taxon>Pleosporineae</taxon>
        <taxon>Phaeosphaeriaceae</taxon>
        <taxon>Ophiobolus</taxon>
    </lineage>
</organism>
<dbReference type="AlphaFoldDB" id="A0A6A6ZN08"/>
<name>A0A6A6ZN08_9PLEO</name>
<dbReference type="Pfam" id="PF24864">
    <property type="entry name" value="DUF7730"/>
    <property type="match status" value="1"/>
</dbReference>
<keyword evidence="4" id="KW-1185">Reference proteome</keyword>
<protein>
    <recommendedName>
        <fullName evidence="2">DUF7730 domain-containing protein</fullName>
    </recommendedName>
</protein>
<sequence>MKAKLLTLLPGMRWIPHDIPSQDSAKPKHKSKSRNPFSSKHAAAPHGALRARKSNISLTSEPDAELDARTHAQGQSMFFAALPLEIRRMVYEYVMGCETVHLTMGMKKRFGHFVCEDQCSGEKECGCRVLVGGREGGRLDGGSVRVLCVCRRMYSESIPHLYRAHTFSLLHLTHLLYLPSRLPQQRINTIRTLRLRWAIRALPYLRRGPTQRLAYREDTANWERGWGILAGMEGLRDLYVVLVDPSPQGMWERNWVKLEERLLEPVKGVVRPRWFEVVLPFASCRLDWDMGESAVVLRKPVEGEDE</sequence>
<dbReference type="Proteomes" id="UP000799424">
    <property type="component" value="Unassembled WGS sequence"/>
</dbReference>
<feature type="domain" description="DUF7730" evidence="2">
    <location>
        <begin position="71"/>
        <end position="300"/>
    </location>
</feature>
<dbReference type="EMBL" id="MU006235">
    <property type="protein sequence ID" value="KAF2822049.1"/>
    <property type="molecule type" value="Genomic_DNA"/>
</dbReference>
<dbReference type="InterPro" id="IPR056632">
    <property type="entry name" value="DUF7730"/>
</dbReference>
<feature type="region of interest" description="Disordered" evidence="1">
    <location>
        <begin position="17"/>
        <end position="51"/>
    </location>
</feature>
<evidence type="ECO:0000259" key="2">
    <source>
        <dbReference type="Pfam" id="PF24864"/>
    </source>
</evidence>
<evidence type="ECO:0000256" key="1">
    <source>
        <dbReference type="SAM" id="MobiDB-lite"/>
    </source>
</evidence>
<accession>A0A6A6ZN08</accession>
<dbReference type="OrthoDB" id="4757095at2759"/>
<proteinExistence type="predicted"/>
<dbReference type="PANTHER" id="PTHR38790">
    <property type="entry name" value="2EXR DOMAIN-CONTAINING PROTEIN-RELATED"/>
    <property type="match status" value="1"/>
</dbReference>
<gene>
    <name evidence="3" type="ORF">CC86DRAFT_448466</name>
</gene>
<reference evidence="3" key="1">
    <citation type="journal article" date="2020" name="Stud. Mycol.">
        <title>101 Dothideomycetes genomes: a test case for predicting lifestyles and emergence of pathogens.</title>
        <authorList>
            <person name="Haridas S."/>
            <person name="Albert R."/>
            <person name="Binder M."/>
            <person name="Bloem J."/>
            <person name="Labutti K."/>
            <person name="Salamov A."/>
            <person name="Andreopoulos B."/>
            <person name="Baker S."/>
            <person name="Barry K."/>
            <person name="Bills G."/>
            <person name="Bluhm B."/>
            <person name="Cannon C."/>
            <person name="Castanera R."/>
            <person name="Culley D."/>
            <person name="Daum C."/>
            <person name="Ezra D."/>
            <person name="Gonzalez J."/>
            <person name="Henrissat B."/>
            <person name="Kuo A."/>
            <person name="Liang C."/>
            <person name="Lipzen A."/>
            <person name="Lutzoni F."/>
            <person name="Magnuson J."/>
            <person name="Mondo S."/>
            <person name="Nolan M."/>
            <person name="Ohm R."/>
            <person name="Pangilinan J."/>
            <person name="Park H.-J."/>
            <person name="Ramirez L."/>
            <person name="Alfaro M."/>
            <person name="Sun H."/>
            <person name="Tritt A."/>
            <person name="Yoshinaga Y."/>
            <person name="Zwiers L.-H."/>
            <person name="Turgeon B."/>
            <person name="Goodwin S."/>
            <person name="Spatafora J."/>
            <person name="Crous P."/>
            <person name="Grigoriev I."/>
        </authorList>
    </citation>
    <scope>NUCLEOTIDE SEQUENCE</scope>
    <source>
        <strain evidence="3">CBS 113818</strain>
    </source>
</reference>